<dbReference type="Proteomes" id="UP001057498">
    <property type="component" value="Chromosome"/>
</dbReference>
<evidence type="ECO:0000313" key="1">
    <source>
        <dbReference type="EMBL" id="BDI06300.1"/>
    </source>
</evidence>
<keyword evidence="2" id="KW-1185">Reference proteome</keyword>
<proteinExistence type="predicted"/>
<dbReference type="EMBL" id="AP025730">
    <property type="protein sequence ID" value="BDI06300.1"/>
    <property type="molecule type" value="Genomic_DNA"/>
</dbReference>
<dbReference type="RefSeq" id="WP_251969592.1">
    <property type="nucleotide sequence ID" value="NZ_AP025730.1"/>
</dbReference>
<sequence length="95" mass="10272">MTEAKLHLETTDLERQVIEAGDVGLEILSDSVQFGAAGQVPVGCCATLLKALRYEAAFALLCLVYRDGALSHLPQAGLECSPYLDCVSWSDEEVR</sequence>
<protein>
    <submittedName>
        <fullName evidence="1">Uncharacterized protein</fullName>
    </submittedName>
</protein>
<name>A0ABN6PSU2_9BURK</name>
<accession>A0ABN6PSU2</accession>
<evidence type="ECO:0000313" key="2">
    <source>
        <dbReference type="Proteomes" id="UP001057498"/>
    </source>
</evidence>
<organism evidence="1 2">
    <name type="scientific">Sphaerotilus microaerophilus</name>
    <dbReference type="NCBI Taxonomy" id="2914710"/>
    <lineage>
        <taxon>Bacteria</taxon>
        <taxon>Pseudomonadati</taxon>
        <taxon>Pseudomonadota</taxon>
        <taxon>Betaproteobacteria</taxon>
        <taxon>Burkholderiales</taxon>
        <taxon>Sphaerotilaceae</taxon>
        <taxon>Sphaerotilus</taxon>
    </lineage>
</organism>
<gene>
    <name evidence="1" type="ORF">CATMQ487_32700</name>
</gene>
<reference evidence="1" key="1">
    <citation type="submission" date="2022-04" db="EMBL/GenBank/DDBJ databases">
        <title>Whole genome sequence of Sphaerotilus sp. FB-5.</title>
        <authorList>
            <person name="Takeda M."/>
            <person name="Narihara S."/>
            <person name="Akimoto M."/>
            <person name="Akimoto R."/>
            <person name="Nishiyashiki S."/>
            <person name="Murakami T."/>
        </authorList>
    </citation>
    <scope>NUCLEOTIDE SEQUENCE</scope>
    <source>
        <strain evidence="1">FB-5</strain>
    </source>
</reference>